<gene>
    <name evidence="1" type="ORF">GYMLUDRAFT_249306</name>
</gene>
<organism evidence="1 2">
    <name type="scientific">Collybiopsis luxurians FD-317 M1</name>
    <dbReference type="NCBI Taxonomy" id="944289"/>
    <lineage>
        <taxon>Eukaryota</taxon>
        <taxon>Fungi</taxon>
        <taxon>Dikarya</taxon>
        <taxon>Basidiomycota</taxon>
        <taxon>Agaricomycotina</taxon>
        <taxon>Agaricomycetes</taxon>
        <taxon>Agaricomycetidae</taxon>
        <taxon>Agaricales</taxon>
        <taxon>Marasmiineae</taxon>
        <taxon>Omphalotaceae</taxon>
        <taxon>Collybiopsis</taxon>
        <taxon>Collybiopsis luxurians</taxon>
    </lineage>
</organism>
<keyword evidence="2" id="KW-1185">Reference proteome</keyword>
<protein>
    <submittedName>
        <fullName evidence="1">Uncharacterized protein</fullName>
    </submittedName>
</protein>
<reference evidence="1 2" key="1">
    <citation type="submission" date="2014-04" db="EMBL/GenBank/DDBJ databases">
        <title>Evolutionary Origins and Diversification of the Mycorrhizal Mutualists.</title>
        <authorList>
            <consortium name="DOE Joint Genome Institute"/>
            <consortium name="Mycorrhizal Genomics Consortium"/>
            <person name="Kohler A."/>
            <person name="Kuo A."/>
            <person name="Nagy L.G."/>
            <person name="Floudas D."/>
            <person name="Copeland A."/>
            <person name="Barry K.W."/>
            <person name="Cichocki N."/>
            <person name="Veneault-Fourrey C."/>
            <person name="LaButti K."/>
            <person name="Lindquist E.A."/>
            <person name="Lipzen A."/>
            <person name="Lundell T."/>
            <person name="Morin E."/>
            <person name="Murat C."/>
            <person name="Riley R."/>
            <person name="Ohm R."/>
            <person name="Sun H."/>
            <person name="Tunlid A."/>
            <person name="Henrissat B."/>
            <person name="Grigoriev I.V."/>
            <person name="Hibbett D.S."/>
            <person name="Martin F."/>
        </authorList>
    </citation>
    <scope>NUCLEOTIDE SEQUENCE [LARGE SCALE GENOMIC DNA]</scope>
    <source>
        <strain evidence="1 2">FD-317 M1</strain>
    </source>
</reference>
<proteinExistence type="predicted"/>
<evidence type="ECO:0000313" key="1">
    <source>
        <dbReference type="EMBL" id="KIK54581.1"/>
    </source>
</evidence>
<dbReference type="HOGENOM" id="CLU_019570_0_0_1"/>
<sequence length="645" mass="72280">MPVHYAVAGVTPEQDPKSSTGHKFHPRDWVQIKGGYNDGDLALVAEPDPWMDYESSMIPIVLPPRLARTSADALRYAAISGSRPPPAPLFFEEATALGVEMNFKVVMLNCYWSKCSEKYPCGHLRGFLYDDMLFHRGLLALQEKLRALVAPPSSVDPKIFETFACSQHPAVRGSWLNMPIPSTWSFCKGDEVRVFEPFGPEYTGHLLPESCHCTVGIIQTVLPMSCKVAFGPKVFSLPIVLLQKQFGNTDIVYIPSIEGLGLVMAVDPSSCSVSVLLNDATMRRLEQQAIEENLTCSQNNKTFSTIVIEPVQSFTLNSVYKALSSTEIGDLSSSLTAMIQLLPSQNSLSQEYHTRQAPWIGTEVIVTKHLIRKGYQGVVIDVQWDDTCRHANILYDKVVKADAKEYENQVRGLLLLDPPLPEKWILSPMWHLSLHDLEFYIQVHHGPYASKDNQLVHLALSDGRLQVQMSTKRNDKRRSKYVKITAEDIRNIPPNGVRTKKVSRRAADARGLFLIADASNVKLYHHIGKLIRRVRNITHDDSGNLLAEEGLYFIQRVNLYPIPGRVGYEEEVMVDKVPFAIEWSSLLLVHLSANLNLAGNKKMYKIRTKFGGWMLACDEPDSEQKSQIAKQRKGEIVASVSGLAE</sequence>
<evidence type="ECO:0000313" key="2">
    <source>
        <dbReference type="Proteomes" id="UP000053593"/>
    </source>
</evidence>
<accession>A0A0D0BII2</accession>
<dbReference type="EMBL" id="KN834814">
    <property type="protein sequence ID" value="KIK54581.1"/>
    <property type="molecule type" value="Genomic_DNA"/>
</dbReference>
<name>A0A0D0BII2_9AGAR</name>
<dbReference type="Proteomes" id="UP000053593">
    <property type="component" value="Unassembled WGS sequence"/>
</dbReference>
<dbReference type="AlphaFoldDB" id="A0A0D0BII2"/>